<gene>
    <name evidence="13" type="primary">moeA</name>
    <name evidence="13" type="ORF">THIARS_80127</name>
</gene>
<evidence type="ECO:0000256" key="8">
    <source>
        <dbReference type="ARBA" id="ARBA00022842"/>
    </source>
</evidence>
<dbReference type="Gene3D" id="2.40.340.10">
    <property type="entry name" value="MoeA, C-terminal, domain IV"/>
    <property type="match status" value="1"/>
</dbReference>
<evidence type="ECO:0000256" key="11">
    <source>
        <dbReference type="RuleBase" id="RU365090"/>
    </source>
</evidence>
<keyword evidence="9 11" id="KW-0501">Molybdenum cofactor biosynthesis</keyword>
<dbReference type="InterPro" id="IPR008284">
    <property type="entry name" value="MoCF_biosynth_CS"/>
</dbReference>
<dbReference type="RefSeq" id="WP_094161657.1">
    <property type="nucleotide sequence ID" value="NZ_LT592171.1"/>
</dbReference>
<dbReference type="Pfam" id="PF00994">
    <property type="entry name" value="MoCF_biosynth"/>
    <property type="match status" value="1"/>
</dbReference>
<dbReference type="InterPro" id="IPR036688">
    <property type="entry name" value="MoeA_C_domain_IV_sf"/>
</dbReference>
<dbReference type="Proteomes" id="UP000214566">
    <property type="component" value="Unassembled WGS sequence"/>
</dbReference>
<dbReference type="EC" id="2.10.1.1" evidence="11"/>
<dbReference type="Gene3D" id="3.40.980.10">
    <property type="entry name" value="MoaB/Mog-like domain"/>
    <property type="match status" value="1"/>
</dbReference>
<comment type="function">
    <text evidence="2 11">Catalyzes the insertion of molybdate into adenylated molybdopterin with the concomitant release of AMP.</text>
</comment>
<evidence type="ECO:0000256" key="4">
    <source>
        <dbReference type="ARBA" id="ARBA00010763"/>
    </source>
</evidence>
<evidence type="ECO:0000313" key="13">
    <source>
        <dbReference type="EMBL" id="SBP89603.1"/>
    </source>
</evidence>
<sequence length="410" mass="43075">MNSKPSDLIEMEAALQTLLQAACPLGPAEQVPTIQALGRVLAADVRSPIDVPPAANTQMDGYAVRSADLGQPGTRLRVTQRIAAGHVGQALGAGEAARIFTGALIPEGADAVVMQEQCVAQADTVIVQHVPKAGEWVRPQGCDVQAGSVVLRAGHRLRPQDLGQAASVGIATLAVAPRPRVALLSTGDELTQPGAPLRLGAIYNSNRFLLAGLLQGLGCAVTDLGQVPDRLDATQDAMRQAAEAHDLVLTSGGVSVGGEDHVKPAVQSLGRLALWQIAMKPGKPLAFGSLRRAAGDTTAHFIGLPGNPVSSFVTFLMFVRPFLLALQGANTCGPRVLRLPSASDWLKADTRREFLRARLDADGRVELFPNQNSAVLTSTVWSDGLVDNAPGKTFKAGELVNFLPYSDLLN</sequence>
<dbReference type="SUPFAM" id="SSF53218">
    <property type="entry name" value="Molybdenum cofactor biosynthesis proteins"/>
    <property type="match status" value="1"/>
</dbReference>
<dbReference type="PANTHER" id="PTHR10192">
    <property type="entry name" value="MOLYBDOPTERIN BIOSYNTHESIS PROTEIN"/>
    <property type="match status" value="1"/>
</dbReference>
<comment type="similarity">
    <text evidence="4 11">Belongs to the MoeA family.</text>
</comment>
<comment type="cofactor">
    <cofactor evidence="1 11">
        <name>Mg(2+)</name>
        <dbReference type="ChEBI" id="CHEBI:18420"/>
    </cofactor>
</comment>
<dbReference type="OrthoDB" id="9804758at2"/>
<dbReference type="UniPathway" id="UPA00344"/>
<dbReference type="EMBL" id="FLMQ01000057">
    <property type="protein sequence ID" value="SBP89603.1"/>
    <property type="molecule type" value="Genomic_DNA"/>
</dbReference>
<evidence type="ECO:0000256" key="9">
    <source>
        <dbReference type="ARBA" id="ARBA00023150"/>
    </source>
</evidence>
<dbReference type="InterPro" id="IPR005110">
    <property type="entry name" value="MoeA_linker/N"/>
</dbReference>
<dbReference type="PANTHER" id="PTHR10192:SF5">
    <property type="entry name" value="GEPHYRIN"/>
    <property type="match status" value="1"/>
</dbReference>
<dbReference type="InterPro" id="IPR001453">
    <property type="entry name" value="MoaB/Mog_dom"/>
</dbReference>
<keyword evidence="8 11" id="KW-0460">Magnesium</keyword>
<reference evidence="13 14" key="1">
    <citation type="submission" date="2016-06" db="EMBL/GenBank/DDBJ databases">
        <authorList>
            <person name="Kjaerup R.B."/>
            <person name="Dalgaard T.S."/>
            <person name="Juul-Madsen H.R."/>
        </authorList>
    </citation>
    <scope>NUCLEOTIDE SEQUENCE [LARGE SCALE GENOMIC DNA]</scope>
    <source>
        <strain evidence="13 14">DSM 16361</strain>
    </source>
</reference>
<dbReference type="InterPro" id="IPR038987">
    <property type="entry name" value="MoeA-like"/>
</dbReference>
<dbReference type="AlphaFoldDB" id="A0A238D8G0"/>
<accession>A0A238D8G0</accession>
<keyword evidence="7 11" id="KW-0479">Metal-binding</keyword>
<dbReference type="GO" id="GO:0046872">
    <property type="term" value="F:metal ion binding"/>
    <property type="evidence" value="ECO:0007669"/>
    <property type="project" value="UniProtKB-UniRule"/>
</dbReference>
<protein>
    <recommendedName>
        <fullName evidence="11">Molybdopterin molybdenumtransferase</fullName>
        <ecNumber evidence="11">2.10.1.1</ecNumber>
    </recommendedName>
</protein>
<evidence type="ECO:0000256" key="5">
    <source>
        <dbReference type="ARBA" id="ARBA00022505"/>
    </source>
</evidence>
<dbReference type="InterPro" id="IPR005111">
    <property type="entry name" value="MoeA_C_domain_IV"/>
</dbReference>
<dbReference type="GO" id="GO:0061599">
    <property type="term" value="F:molybdopterin molybdotransferase activity"/>
    <property type="evidence" value="ECO:0007669"/>
    <property type="project" value="UniProtKB-UniRule"/>
</dbReference>
<organism evidence="13 14">
    <name type="scientific">Thiomonas delicata</name>
    <name type="common">Thiomonas cuprina</name>
    <dbReference type="NCBI Taxonomy" id="364030"/>
    <lineage>
        <taxon>Bacteria</taxon>
        <taxon>Pseudomonadati</taxon>
        <taxon>Pseudomonadota</taxon>
        <taxon>Betaproteobacteria</taxon>
        <taxon>Burkholderiales</taxon>
        <taxon>Thiomonas</taxon>
    </lineage>
</organism>
<evidence type="ECO:0000313" key="14">
    <source>
        <dbReference type="Proteomes" id="UP000214566"/>
    </source>
</evidence>
<evidence type="ECO:0000256" key="1">
    <source>
        <dbReference type="ARBA" id="ARBA00001946"/>
    </source>
</evidence>
<dbReference type="Pfam" id="PF03453">
    <property type="entry name" value="MoeA_N"/>
    <property type="match status" value="1"/>
</dbReference>
<dbReference type="FunFam" id="3.40.980.10:FF:000004">
    <property type="entry name" value="Molybdopterin molybdenumtransferase"/>
    <property type="match status" value="1"/>
</dbReference>
<dbReference type="NCBIfam" id="NF045515">
    <property type="entry name" value="Glp_gephyrin"/>
    <property type="match status" value="1"/>
</dbReference>
<feature type="domain" description="MoaB/Mog" evidence="12">
    <location>
        <begin position="182"/>
        <end position="325"/>
    </location>
</feature>
<comment type="catalytic activity">
    <reaction evidence="10">
        <text>adenylyl-molybdopterin + molybdate = Mo-molybdopterin + AMP + H(+)</text>
        <dbReference type="Rhea" id="RHEA:35047"/>
        <dbReference type="ChEBI" id="CHEBI:15378"/>
        <dbReference type="ChEBI" id="CHEBI:36264"/>
        <dbReference type="ChEBI" id="CHEBI:62727"/>
        <dbReference type="ChEBI" id="CHEBI:71302"/>
        <dbReference type="ChEBI" id="CHEBI:456215"/>
        <dbReference type="EC" id="2.10.1.1"/>
    </reaction>
</comment>
<name>A0A238D8G0_THIDL</name>
<dbReference type="GO" id="GO:0005829">
    <property type="term" value="C:cytosol"/>
    <property type="evidence" value="ECO:0007669"/>
    <property type="project" value="TreeGrafter"/>
</dbReference>
<dbReference type="InterPro" id="IPR036135">
    <property type="entry name" value="MoeA_linker/N_sf"/>
</dbReference>
<proteinExistence type="inferred from homology"/>
<dbReference type="Gene3D" id="2.170.190.11">
    <property type="entry name" value="Molybdopterin biosynthesis moea protein, domain 3"/>
    <property type="match status" value="1"/>
</dbReference>
<evidence type="ECO:0000256" key="10">
    <source>
        <dbReference type="ARBA" id="ARBA00047317"/>
    </source>
</evidence>
<dbReference type="SUPFAM" id="SSF63867">
    <property type="entry name" value="MoeA C-terminal domain-like"/>
    <property type="match status" value="1"/>
</dbReference>
<keyword evidence="5 11" id="KW-0500">Molybdenum</keyword>
<evidence type="ECO:0000259" key="12">
    <source>
        <dbReference type="SMART" id="SM00852"/>
    </source>
</evidence>
<evidence type="ECO:0000256" key="7">
    <source>
        <dbReference type="ARBA" id="ARBA00022723"/>
    </source>
</evidence>
<dbReference type="GO" id="GO:0006777">
    <property type="term" value="P:Mo-molybdopterin cofactor biosynthetic process"/>
    <property type="evidence" value="ECO:0007669"/>
    <property type="project" value="UniProtKB-UniRule"/>
</dbReference>
<comment type="pathway">
    <text evidence="3 11">Cofactor biosynthesis; molybdopterin biosynthesis.</text>
</comment>
<dbReference type="CDD" id="cd00887">
    <property type="entry name" value="MoeA"/>
    <property type="match status" value="1"/>
</dbReference>
<keyword evidence="6 11" id="KW-0808">Transferase</keyword>
<dbReference type="Gene3D" id="3.90.105.10">
    <property type="entry name" value="Molybdopterin biosynthesis moea protein, domain 2"/>
    <property type="match status" value="1"/>
</dbReference>
<evidence type="ECO:0000256" key="6">
    <source>
        <dbReference type="ARBA" id="ARBA00022679"/>
    </source>
</evidence>
<dbReference type="SMART" id="SM00852">
    <property type="entry name" value="MoCF_biosynth"/>
    <property type="match status" value="1"/>
</dbReference>
<evidence type="ECO:0000256" key="3">
    <source>
        <dbReference type="ARBA" id="ARBA00005046"/>
    </source>
</evidence>
<dbReference type="InterPro" id="IPR036425">
    <property type="entry name" value="MoaB/Mog-like_dom_sf"/>
</dbReference>
<dbReference type="SUPFAM" id="SSF63882">
    <property type="entry name" value="MoeA N-terminal region -like"/>
    <property type="match status" value="1"/>
</dbReference>
<dbReference type="Pfam" id="PF03454">
    <property type="entry name" value="MoeA_C"/>
    <property type="match status" value="1"/>
</dbReference>
<evidence type="ECO:0000256" key="2">
    <source>
        <dbReference type="ARBA" id="ARBA00002901"/>
    </source>
</evidence>
<keyword evidence="14" id="KW-1185">Reference proteome</keyword>
<dbReference type="PROSITE" id="PS01079">
    <property type="entry name" value="MOCF_BIOSYNTHESIS_2"/>
    <property type="match status" value="1"/>
</dbReference>
<dbReference type="NCBIfam" id="TIGR00177">
    <property type="entry name" value="molyb_syn"/>
    <property type="match status" value="1"/>
</dbReference>